<evidence type="ECO:0000256" key="2">
    <source>
        <dbReference type="ARBA" id="ARBA00022490"/>
    </source>
</evidence>
<dbReference type="InterPro" id="IPR050078">
    <property type="entry name" value="Ribosomal_L11_MeTrfase_PrmA"/>
</dbReference>
<reference evidence="7" key="2">
    <citation type="journal article" date="2021" name="PeerJ">
        <title>Extensive microbial diversity within the chicken gut microbiome revealed by metagenomics and culture.</title>
        <authorList>
            <person name="Gilroy R."/>
            <person name="Ravi A."/>
            <person name="Getino M."/>
            <person name="Pursley I."/>
            <person name="Horton D.L."/>
            <person name="Alikhan N.F."/>
            <person name="Baker D."/>
            <person name="Gharbi K."/>
            <person name="Hall N."/>
            <person name="Watson M."/>
            <person name="Adriaenssens E.M."/>
            <person name="Foster-Nyarko E."/>
            <person name="Jarju S."/>
            <person name="Secka A."/>
            <person name="Antonio M."/>
            <person name="Oren A."/>
            <person name="Chaudhuri R.R."/>
            <person name="La Ragione R."/>
            <person name="Hildebrand F."/>
            <person name="Pallen M.J."/>
        </authorList>
    </citation>
    <scope>NUCLEOTIDE SEQUENCE</scope>
    <source>
        <strain evidence="7">35461</strain>
    </source>
</reference>
<accession>A0A9D1NN32</accession>
<keyword evidence="4 6" id="KW-0808">Transferase</keyword>
<dbReference type="InterPro" id="IPR004498">
    <property type="entry name" value="Ribosomal_PrmA_MeTrfase"/>
</dbReference>
<sequence>MQAQDVTVVSTALPSAEASDTLLELLDADAFTPTVWEDVETHAARLDVFLEDASAAEGVAQAVRGAAALAGFAVEPTVETLPAADWSEAWKRFFHVERVSPRVVIRPSWEAYAAAPGEAVITLDPGMSFGTGKHPTTQGCLRFLDGLAAGDLSRPVLDMGCGSGILAIAARKLGFTHVRGFDYDPDAVAVARENAALNGVAIPFEARDLASNLDQGAVVLANILGPVLIEHAAEVACAVLPGGALVASGILETLYPEVRAAFEAQGLRETDSLLIGEWRTGLFAKPDTP</sequence>
<comment type="catalytic activity">
    <reaction evidence="6">
        <text>L-lysyl-[protein] + 3 S-adenosyl-L-methionine = N(6),N(6),N(6)-trimethyl-L-lysyl-[protein] + 3 S-adenosyl-L-homocysteine + 3 H(+)</text>
        <dbReference type="Rhea" id="RHEA:54192"/>
        <dbReference type="Rhea" id="RHEA-COMP:9752"/>
        <dbReference type="Rhea" id="RHEA-COMP:13826"/>
        <dbReference type="ChEBI" id="CHEBI:15378"/>
        <dbReference type="ChEBI" id="CHEBI:29969"/>
        <dbReference type="ChEBI" id="CHEBI:57856"/>
        <dbReference type="ChEBI" id="CHEBI:59789"/>
        <dbReference type="ChEBI" id="CHEBI:61961"/>
    </reaction>
</comment>
<dbReference type="SUPFAM" id="SSF53335">
    <property type="entry name" value="S-adenosyl-L-methionine-dependent methyltransferases"/>
    <property type="match status" value="1"/>
</dbReference>
<dbReference type="PANTHER" id="PTHR43648">
    <property type="entry name" value="ELECTRON TRANSFER FLAVOPROTEIN BETA SUBUNIT LYSINE METHYLTRANSFERASE"/>
    <property type="match status" value="1"/>
</dbReference>
<name>A0A9D1NN32_9BACT</name>
<evidence type="ECO:0000256" key="3">
    <source>
        <dbReference type="ARBA" id="ARBA00022603"/>
    </source>
</evidence>
<evidence type="ECO:0000256" key="6">
    <source>
        <dbReference type="HAMAP-Rule" id="MF_00735"/>
    </source>
</evidence>
<proteinExistence type="inferred from homology"/>
<dbReference type="Pfam" id="PF06325">
    <property type="entry name" value="PrmA"/>
    <property type="match status" value="1"/>
</dbReference>
<keyword evidence="3 6" id="KW-0489">Methyltransferase</keyword>
<dbReference type="PANTHER" id="PTHR43648:SF1">
    <property type="entry name" value="ELECTRON TRANSFER FLAVOPROTEIN BETA SUBUNIT LYSINE METHYLTRANSFERASE"/>
    <property type="match status" value="1"/>
</dbReference>
<evidence type="ECO:0000256" key="1">
    <source>
        <dbReference type="ARBA" id="ARBA00009741"/>
    </source>
</evidence>
<feature type="binding site" evidence="6">
    <location>
        <position position="222"/>
    </location>
    <ligand>
        <name>S-adenosyl-L-methionine</name>
        <dbReference type="ChEBI" id="CHEBI:59789"/>
    </ligand>
</feature>
<dbReference type="GO" id="GO:0005737">
    <property type="term" value="C:cytoplasm"/>
    <property type="evidence" value="ECO:0007669"/>
    <property type="project" value="UniProtKB-SubCell"/>
</dbReference>
<organism evidence="7 8">
    <name type="scientific">Candidatus Spyradenecus faecavium</name>
    <dbReference type="NCBI Taxonomy" id="2840947"/>
    <lineage>
        <taxon>Bacteria</taxon>
        <taxon>Pseudomonadati</taxon>
        <taxon>Lentisphaerota</taxon>
        <taxon>Lentisphaeria</taxon>
        <taxon>Lentisphaerales</taxon>
        <taxon>Lentisphaeraceae</taxon>
        <taxon>Lentisphaeraceae incertae sedis</taxon>
        <taxon>Candidatus Spyradenecus</taxon>
    </lineage>
</organism>
<keyword evidence="7" id="KW-0689">Ribosomal protein</keyword>
<dbReference type="HAMAP" id="MF_00735">
    <property type="entry name" value="Methyltr_PrmA"/>
    <property type="match status" value="1"/>
</dbReference>
<comment type="function">
    <text evidence="6">Methylates ribosomal protein L11.</text>
</comment>
<dbReference type="AlphaFoldDB" id="A0A9D1NN32"/>
<comment type="caution">
    <text evidence="7">The sequence shown here is derived from an EMBL/GenBank/DDBJ whole genome shotgun (WGS) entry which is preliminary data.</text>
</comment>
<evidence type="ECO:0000256" key="4">
    <source>
        <dbReference type="ARBA" id="ARBA00022679"/>
    </source>
</evidence>
<dbReference type="EMBL" id="DVOR01000113">
    <property type="protein sequence ID" value="HIV09168.1"/>
    <property type="molecule type" value="Genomic_DNA"/>
</dbReference>
<keyword evidence="7" id="KW-0687">Ribonucleoprotein</keyword>
<dbReference type="GO" id="GO:0008276">
    <property type="term" value="F:protein methyltransferase activity"/>
    <property type="evidence" value="ECO:0007669"/>
    <property type="project" value="UniProtKB-UniRule"/>
</dbReference>
<dbReference type="GO" id="GO:0005840">
    <property type="term" value="C:ribosome"/>
    <property type="evidence" value="ECO:0007669"/>
    <property type="project" value="UniProtKB-KW"/>
</dbReference>
<comment type="similarity">
    <text evidence="1 6">Belongs to the methyltransferase superfamily. PrmA family.</text>
</comment>
<feature type="binding site" evidence="6">
    <location>
        <position position="160"/>
    </location>
    <ligand>
        <name>S-adenosyl-L-methionine</name>
        <dbReference type="ChEBI" id="CHEBI:59789"/>
    </ligand>
</feature>
<dbReference type="EC" id="2.1.1.-" evidence="6"/>
<dbReference type="Proteomes" id="UP000886845">
    <property type="component" value="Unassembled WGS sequence"/>
</dbReference>
<dbReference type="Gene3D" id="3.40.50.150">
    <property type="entry name" value="Vaccinia Virus protein VP39"/>
    <property type="match status" value="1"/>
</dbReference>
<keyword evidence="5 6" id="KW-0949">S-adenosyl-L-methionine</keyword>
<feature type="binding site" evidence="6">
    <location>
        <position position="137"/>
    </location>
    <ligand>
        <name>S-adenosyl-L-methionine</name>
        <dbReference type="ChEBI" id="CHEBI:59789"/>
    </ligand>
</feature>
<feature type="binding site" evidence="6">
    <location>
        <position position="182"/>
    </location>
    <ligand>
        <name>S-adenosyl-L-methionine</name>
        <dbReference type="ChEBI" id="CHEBI:59789"/>
    </ligand>
</feature>
<dbReference type="GO" id="GO:0032259">
    <property type="term" value="P:methylation"/>
    <property type="evidence" value="ECO:0007669"/>
    <property type="project" value="UniProtKB-KW"/>
</dbReference>
<protein>
    <recommendedName>
        <fullName evidence="6">Ribosomal protein L11 methyltransferase</fullName>
        <shortName evidence="6">L11 Mtase</shortName>
        <ecNumber evidence="6">2.1.1.-</ecNumber>
    </recommendedName>
</protein>
<evidence type="ECO:0000313" key="8">
    <source>
        <dbReference type="Proteomes" id="UP000886845"/>
    </source>
</evidence>
<dbReference type="InterPro" id="IPR029063">
    <property type="entry name" value="SAM-dependent_MTases_sf"/>
</dbReference>
<comment type="subcellular location">
    <subcellularLocation>
        <location evidence="6">Cytoplasm</location>
    </subcellularLocation>
</comment>
<evidence type="ECO:0000313" key="7">
    <source>
        <dbReference type="EMBL" id="HIV09168.1"/>
    </source>
</evidence>
<evidence type="ECO:0000256" key="5">
    <source>
        <dbReference type="ARBA" id="ARBA00022691"/>
    </source>
</evidence>
<reference evidence="7" key="1">
    <citation type="submission" date="2020-10" db="EMBL/GenBank/DDBJ databases">
        <authorList>
            <person name="Gilroy R."/>
        </authorList>
    </citation>
    <scope>NUCLEOTIDE SEQUENCE</scope>
    <source>
        <strain evidence="7">35461</strain>
    </source>
</reference>
<dbReference type="CDD" id="cd02440">
    <property type="entry name" value="AdoMet_MTases"/>
    <property type="match status" value="1"/>
</dbReference>
<gene>
    <name evidence="6" type="primary">prmA</name>
    <name evidence="7" type="ORF">IAC79_03535</name>
</gene>
<keyword evidence="2 6" id="KW-0963">Cytoplasm</keyword>